<keyword evidence="1" id="KW-0732">Signal</keyword>
<dbReference type="EMBL" id="GBZX01001184">
    <property type="protein sequence ID" value="JAG91556.1"/>
    <property type="molecule type" value="mRNA"/>
</dbReference>
<dbReference type="AlphaFoldDB" id="A0A0C9RVN3"/>
<protein>
    <submittedName>
        <fullName evidence="2">Putative secreted protein</fullName>
    </submittedName>
</protein>
<feature type="signal peptide" evidence="1">
    <location>
        <begin position="1"/>
        <end position="25"/>
    </location>
</feature>
<reference evidence="2" key="1">
    <citation type="journal article" date="2015" name="PLoS ONE">
        <title>An Insight into the Sialome of the Lone Star Tick, Amblyomma americanum, with a Glimpse on Its Time Dependent Gene Expression.</title>
        <authorList>
            <person name="Karim S."/>
            <person name="Ribeiro J.M."/>
        </authorList>
    </citation>
    <scope>NUCLEOTIDE SEQUENCE</scope>
    <source>
        <tissue evidence="2">Salivary gland</tissue>
    </source>
</reference>
<feature type="chain" id="PRO_5002202284" evidence="1">
    <location>
        <begin position="26"/>
        <end position="84"/>
    </location>
</feature>
<sequence>MSSTRLLTSLLIVAAMLFVVDEAIAANGVFADGVFRNCPDPYQAPKPCFVGSSGEPTGCPGNCVCLTNLEAGYVRGPGECKSIA</sequence>
<evidence type="ECO:0000313" key="2">
    <source>
        <dbReference type="EMBL" id="JAG91556.1"/>
    </source>
</evidence>
<accession>A0A0C9RVN3</accession>
<evidence type="ECO:0000256" key="1">
    <source>
        <dbReference type="SAM" id="SignalP"/>
    </source>
</evidence>
<proteinExistence type="evidence at transcript level"/>
<name>A0A0C9RVN3_AMBAM</name>
<organism evidence="2">
    <name type="scientific">Amblyomma americanum</name>
    <name type="common">Lone star tick</name>
    <dbReference type="NCBI Taxonomy" id="6943"/>
    <lineage>
        <taxon>Eukaryota</taxon>
        <taxon>Metazoa</taxon>
        <taxon>Ecdysozoa</taxon>
        <taxon>Arthropoda</taxon>
        <taxon>Chelicerata</taxon>
        <taxon>Arachnida</taxon>
        <taxon>Acari</taxon>
        <taxon>Parasitiformes</taxon>
        <taxon>Ixodida</taxon>
        <taxon>Ixodoidea</taxon>
        <taxon>Ixodidae</taxon>
        <taxon>Amblyomminae</taxon>
        <taxon>Amblyomma</taxon>
    </lineage>
</organism>